<protein>
    <submittedName>
        <fullName evidence="1">Unnamed protein product</fullName>
    </submittedName>
</protein>
<dbReference type="OrthoDB" id="10616517at2759"/>
<organism evidence="1 2">
    <name type="scientific">Phytophthora fragariaefolia</name>
    <dbReference type="NCBI Taxonomy" id="1490495"/>
    <lineage>
        <taxon>Eukaryota</taxon>
        <taxon>Sar</taxon>
        <taxon>Stramenopiles</taxon>
        <taxon>Oomycota</taxon>
        <taxon>Peronosporomycetes</taxon>
        <taxon>Peronosporales</taxon>
        <taxon>Peronosporaceae</taxon>
        <taxon>Phytophthora</taxon>
    </lineage>
</organism>
<dbReference type="AlphaFoldDB" id="A0A9W6X028"/>
<reference evidence="1" key="1">
    <citation type="submission" date="2023-04" db="EMBL/GenBank/DDBJ databases">
        <title>Phytophthora fragariaefolia NBRC 109709.</title>
        <authorList>
            <person name="Ichikawa N."/>
            <person name="Sato H."/>
            <person name="Tonouchi N."/>
        </authorList>
    </citation>
    <scope>NUCLEOTIDE SEQUENCE</scope>
    <source>
        <strain evidence="1">NBRC 109709</strain>
    </source>
</reference>
<proteinExistence type="predicted"/>
<evidence type="ECO:0000313" key="1">
    <source>
        <dbReference type="EMBL" id="GMF24072.1"/>
    </source>
</evidence>
<comment type="caution">
    <text evidence="1">The sequence shown here is derived from an EMBL/GenBank/DDBJ whole genome shotgun (WGS) entry which is preliminary data.</text>
</comment>
<accession>A0A9W6X028</accession>
<sequence length="140" mass="14878">MMREYFLYEPVIGSRLLSFATFCSSLTLLRELNYPTAPTASAFYYQHGQAYKDDHHEGRQGIQAIAQGRSTSACIPPSANAHLAAASHGHGQSSVLGTFEPSFVCAFKSSSIDDASELCRSAHTVSSVVSGVDAAVTDSG</sequence>
<evidence type="ECO:0000313" key="2">
    <source>
        <dbReference type="Proteomes" id="UP001165121"/>
    </source>
</evidence>
<keyword evidence="2" id="KW-1185">Reference proteome</keyword>
<gene>
    <name evidence="1" type="ORF">Pfra01_000395200</name>
</gene>
<dbReference type="Proteomes" id="UP001165121">
    <property type="component" value="Unassembled WGS sequence"/>
</dbReference>
<name>A0A9W6X028_9STRA</name>
<dbReference type="EMBL" id="BSXT01000312">
    <property type="protein sequence ID" value="GMF24072.1"/>
    <property type="molecule type" value="Genomic_DNA"/>
</dbReference>